<keyword evidence="10" id="KW-1185">Reference proteome</keyword>
<accession>A0A7M4DHY6</accession>
<dbReference type="InterPro" id="IPR010737">
    <property type="entry name" value="4-carb_acid_sugar_kinase_N"/>
</dbReference>
<comment type="similarity">
    <text evidence="1">Belongs to the four-carbon acid sugar kinase family.</text>
</comment>
<dbReference type="InterPro" id="IPR042213">
    <property type="entry name" value="NBD_C_sf"/>
</dbReference>
<dbReference type="InterPro" id="IPR031475">
    <property type="entry name" value="NBD_C"/>
</dbReference>
<proteinExistence type="inferred from homology"/>
<evidence type="ECO:0000313" key="10">
    <source>
        <dbReference type="Proteomes" id="UP000419743"/>
    </source>
</evidence>
<dbReference type="Proteomes" id="UP000419743">
    <property type="component" value="Unassembled WGS sequence"/>
</dbReference>
<evidence type="ECO:0008006" key="11">
    <source>
        <dbReference type="Google" id="ProtNLM"/>
    </source>
</evidence>
<evidence type="ECO:0000256" key="3">
    <source>
        <dbReference type="ARBA" id="ARBA00022741"/>
    </source>
</evidence>
<sequence>MRIGFYGDDFTGSVDALLQLRAAGLTGVLATSVAAAQRLGDEHDAVGIAGVARSLPTEEIAAEVLPALRWFAGRGAPIVQYKACSTADSSPAVGSLGRVLELGREVFGERVVPVLFAQPDFGRYTFFGHHFASDGERVFRLDRQPTMSAHPVTPSTESDLVRHLGAQTDLPIAALDWRNYGPTAEPGSGANIATRVGRHRAGAASAEALAPHPASAEALALRAASAEALPRAASAQAPPGPADALALAIAASGAAAVVLDAFTDGHLDLIGEAILIPPGDGPRFVLGAGGLSLGVGHALAARPDANRTAQNRLGSAVVPAEGPCLALSGSRSPRTWEQIQAATRAGWTAVDLREPSAVERAVAAHAGGADTVFHSSTPGGEPVSSDRVVDGLAEVGRARLRAAPRTRLVVCGGDTSGHLLRSLDVDALTISSRPWGNVVLCRAHAPGRPADGTAIVLKGGQMGHPDLFEDVRLGRASTTSDPMGDPARC</sequence>
<dbReference type="Pfam" id="PF17042">
    <property type="entry name" value="NBD_C"/>
    <property type="match status" value="1"/>
</dbReference>
<dbReference type="GO" id="GO:0005524">
    <property type="term" value="F:ATP binding"/>
    <property type="evidence" value="ECO:0007669"/>
    <property type="project" value="UniProtKB-KW"/>
</dbReference>
<dbReference type="GO" id="GO:0016301">
    <property type="term" value="F:kinase activity"/>
    <property type="evidence" value="ECO:0007669"/>
    <property type="project" value="UniProtKB-KW"/>
</dbReference>
<evidence type="ECO:0000256" key="6">
    <source>
        <dbReference type="ARBA" id="ARBA00023277"/>
    </source>
</evidence>
<keyword evidence="5" id="KW-0067">ATP-binding</keyword>
<evidence type="ECO:0000313" key="9">
    <source>
        <dbReference type="EMBL" id="VZO36533.1"/>
    </source>
</evidence>
<feature type="domain" description="Four-carbon acid sugar kinase N-terminal" evidence="7">
    <location>
        <begin position="3"/>
        <end position="183"/>
    </location>
</feature>
<dbReference type="RefSeq" id="WP_197522408.1">
    <property type="nucleotide sequence ID" value="NZ_CACRYJ010000024.1"/>
</dbReference>
<keyword evidence="6" id="KW-0119">Carbohydrate metabolism</keyword>
<reference evidence="9 10" key="1">
    <citation type="submission" date="2019-11" db="EMBL/GenBank/DDBJ databases">
        <authorList>
            <person name="Criscuolo A."/>
        </authorList>
    </citation>
    <scope>NUCLEOTIDE SEQUENCE [LARGE SCALE GENOMIC DNA]</scope>
    <source>
        <strain evidence="9">CIP111667</strain>
    </source>
</reference>
<keyword evidence="4" id="KW-0418">Kinase</keyword>
<evidence type="ECO:0000259" key="8">
    <source>
        <dbReference type="Pfam" id="PF17042"/>
    </source>
</evidence>
<gene>
    <name evidence="9" type="ORF">HALOF300_01737</name>
</gene>
<dbReference type="Gene3D" id="3.40.980.20">
    <property type="entry name" value="Four-carbon acid sugar kinase, nucleotide binding domain"/>
    <property type="match status" value="1"/>
</dbReference>
<dbReference type="AlphaFoldDB" id="A0A7M4DHY6"/>
<evidence type="ECO:0000256" key="5">
    <source>
        <dbReference type="ARBA" id="ARBA00022840"/>
    </source>
</evidence>
<dbReference type="InterPro" id="IPR037051">
    <property type="entry name" value="4-carb_acid_sugar_kinase_N_sf"/>
</dbReference>
<protein>
    <recommendedName>
        <fullName evidence="11">Four-carbon acid sugar kinase family protein</fullName>
    </recommendedName>
</protein>
<organism evidence="9 10">
    <name type="scientific">Occultella aeris</name>
    <dbReference type="NCBI Taxonomy" id="2761496"/>
    <lineage>
        <taxon>Bacteria</taxon>
        <taxon>Bacillati</taxon>
        <taxon>Actinomycetota</taxon>
        <taxon>Actinomycetes</taxon>
        <taxon>Micrococcales</taxon>
        <taxon>Ruaniaceae</taxon>
        <taxon>Occultella</taxon>
    </lineage>
</organism>
<feature type="domain" description="Four-carbon acid sugar kinase nucleotide binding" evidence="8">
    <location>
        <begin position="325"/>
        <end position="468"/>
    </location>
</feature>
<evidence type="ECO:0000259" key="7">
    <source>
        <dbReference type="Pfam" id="PF07005"/>
    </source>
</evidence>
<evidence type="ECO:0000256" key="4">
    <source>
        <dbReference type="ARBA" id="ARBA00022777"/>
    </source>
</evidence>
<keyword evidence="2" id="KW-0808">Transferase</keyword>
<dbReference type="SUPFAM" id="SSF142764">
    <property type="entry name" value="YgbK-like"/>
    <property type="match status" value="2"/>
</dbReference>
<dbReference type="EMBL" id="CACRYJ010000024">
    <property type="protein sequence ID" value="VZO36533.1"/>
    <property type="molecule type" value="Genomic_DNA"/>
</dbReference>
<comment type="caution">
    <text evidence="9">The sequence shown here is derived from an EMBL/GenBank/DDBJ whole genome shotgun (WGS) entry which is preliminary data.</text>
</comment>
<dbReference type="Gene3D" id="3.40.50.10840">
    <property type="entry name" value="Putative sugar-binding, N-terminal domain"/>
    <property type="match status" value="1"/>
</dbReference>
<keyword evidence="3" id="KW-0547">Nucleotide-binding</keyword>
<dbReference type="Pfam" id="PF07005">
    <property type="entry name" value="SBD_N"/>
    <property type="match status" value="1"/>
</dbReference>
<name>A0A7M4DHY6_9MICO</name>
<evidence type="ECO:0000256" key="1">
    <source>
        <dbReference type="ARBA" id="ARBA00005715"/>
    </source>
</evidence>
<evidence type="ECO:0000256" key="2">
    <source>
        <dbReference type="ARBA" id="ARBA00022679"/>
    </source>
</evidence>